<dbReference type="AlphaFoldDB" id="A0A2N9YB02"/>
<sequence length="90" mass="10161">MLTVDIAEQIALQVELQGLDEATITTLRQSYPHLHFTYCMDDDINTPKPVLERQGFNVYLIDGREHCLKLTSHFETATGLVLAEVVADDK</sequence>
<dbReference type="Proteomes" id="UP000234271">
    <property type="component" value="Chromosome"/>
</dbReference>
<organism evidence="2 3">
    <name type="scientific">Beggiatoa leptomitoformis</name>
    <dbReference type="NCBI Taxonomy" id="288004"/>
    <lineage>
        <taxon>Bacteria</taxon>
        <taxon>Pseudomonadati</taxon>
        <taxon>Pseudomonadota</taxon>
        <taxon>Gammaproteobacteria</taxon>
        <taxon>Thiotrichales</taxon>
        <taxon>Thiotrichaceae</taxon>
        <taxon>Beggiatoa</taxon>
    </lineage>
</organism>
<evidence type="ECO:0000313" key="3">
    <source>
        <dbReference type="Proteomes" id="UP000234271"/>
    </source>
</evidence>
<protein>
    <recommendedName>
        <fullName evidence="1">DUF6129 domain-containing protein</fullName>
    </recommendedName>
</protein>
<dbReference type="InterPro" id="IPR046132">
    <property type="entry name" value="DUF6129"/>
</dbReference>
<evidence type="ECO:0000313" key="2">
    <source>
        <dbReference type="EMBL" id="AUI67630.1"/>
    </source>
</evidence>
<reference evidence="3" key="1">
    <citation type="submission" date="2016-12" db="EMBL/GenBank/DDBJ databases">
        <title>Complete Genome Sequence of Beggiatoa leptomitiformis D-401.</title>
        <authorList>
            <person name="Fomenkov A."/>
            <person name="Vincze T."/>
            <person name="Grabovich M."/>
            <person name="Anton B.P."/>
            <person name="Dubinina G."/>
            <person name="Orlova M."/>
            <person name="Belousova E."/>
            <person name="Roberts R.J."/>
        </authorList>
    </citation>
    <scope>NUCLEOTIDE SEQUENCE [LARGE SCALE GENOMIC DNA]</scope>
    <source>
        <strain evidence="3">D-401</strain>
    </source>
</reference>
<proteinExistence type="predicted"/>
<accession>A0A2N9YB02</accession>
<feature type="domain" description="DUF6129" evidence="1">
    <location>
        <begin position="26"/>
        <end position="72"/>
    </location>
</feature>
<name>A0A2N9YB02_9GAMM</name>
<dbReference type="KEGG" id="blep:AL038_03780"/>
<evidence type="ECO:0000259" key="1">
    <source>
        <dbReference type="Pfam" id="PF19624"/>
    </source>
</evidence>
<dbReference type="STRING" id="288004.AL038_03780"/>
<gene>
    <name evidence="2" type="ORF">BLE401_02240</name>
</gene>
<dbReference type="EMBL" id="CP018889">
    <property type="protein sequence ID" value="AUI67630.1"/>
    <property type="molecule type" value="Genomic_DNA"/>
</dbReference>
<dbReference type="RefSeq" id="WP_062149249.1">
    <property type="nucleotide sequence ID" value="NZ_CP012373.2"/>
</dbReference>
<dbReference type="OrthoDB" id="7960540at2"/>
<keyword evidence="3" id="KW-1185">Reference proteome</keyword>
<dbReference type="Pfam" id="PF19624">
    <property type="entry name" value="DUF6129"/>
    <property type="match status" value="1"/>
</dbReference>